<gene>
    <name evidence="1" type="ORF">CXQ85_004247</name>
</gene>
<reference evidence="1 2" key="1">
    <citation type="submission" date="2017-12" db="EMBL/GenBank/DDBJ databases">
        <title>Genome Sequence of a Multidrug-Resistant Candida haemulonii Isolate from a Patient with Chronic Leg Ulcers in Israel.</title>
        <authorList>
            <person name="Chow N.A."/>
            <person name="Gade L."/>
            <person name="Batra D."/>
            <person name="Rowe L.A."/>
            <person name="Ben-Ami R."/>
            <person name="Loparev V.N."/>
            <person name="Litvintseva A.P."/>
        </authorList>
    </citation>
    <scope>NUCLEOTIDE SEQUENCE [LARGE SCALE GENOMIC DNA]</scope>
    <source>
        <strain evidence="1 2">B11899</strain>
    </source>
</reference>
<proteinExistence type="predicted"/>
<evidence type="ECO:0000313" key="1">
    <source>
        <dbReference type="EMBL" id="PVH20743.1"/>
    </source>
</evidence>
<dbReference type="EMBL" id="PKFO01000004">
    <property type="protein sequence ID" value="PVH20743.1"/>
    <property type="molecule type" value="Genomic_DNA"/>
</dbReference>
<sequence length="177" mass="20380">MFGELLANLATNLQLYDDDRHRYRIRAFIEVFKLTEQMDALSEVVDLSPALDKTRARSTLIRIMADLSTPPVSSSTVWFTSYDLLDLVGIVCRQYLISGVIFRRWNVINRYISVAIVGRLGYNLIYSLYPIDPIRYLIERLHTQPPLYDDVSVPRLYHGGELLPSLIRSFKRAVPGD</sequence>
<evidence type="ECO:0000313" key="2">
    <source>
        <dbReference type="Proteomes" id="UP000244309"/>
    </source>
</evidence>
<organism evidence="1 2">
    <name type="scientific">Candidozyma haemuli</name>
    <dbReference type="NCBI Taxonomy" id="45357"/>
    <lineage>
        <taxon>Eukaryota</taxon>
        <taxon>Fungi</taxon>
        <taxon>Dikarya</taxon>
        <taxon>Ascomycota</taxon>
        <taxon>Saccharomycotina</taxon>
        <taxon>Pichiomycetes</taxon>
        <taxon>Metschnikowiaceae</taxon>
        <taxon>Candidozyma</taxon>
    </lineage>
</organism>
<dbReference type="AlphaFoldDB" id="A0A2V1ATX6"/>
<dbReference type="RefSeq" id="XP_025341683.1">
    <property type="nucleotide sequence ID" value="XM_025487875.1"/>
</dbReference>
<accession>A0A2V1ATX6</accession>
<comment type="caution">
    <text evidence="1">The sequence shown here is derived from an EMBL/GenBank/DDBJ whole genome shotgun (WGS) entry which is preliminary data.</text>
</comment>
<dbReference type="Proteomes" id="UP000244309">
    <property type="component" value="Unassembled WGS sequence"/>
</dbReference>
<dbReference type="VEuPathDB" id="FungiDB:CXQ85_004247"/>
<protein>
    <submittedName>
        <fullName evidence="1">Uncharacterized protein</fullName>
    </submittedName>
</protein>
<name>A0A2V1ATX6_9ASCO</name>
<dbReference type="GeneID" id="37009577"/>
<keyword evidence="2" id="KW-1185">Reference proteome</keyword>